<feature type="transmembrane region" description="Helical" evidence="6">
    <location>
        <begin position="69"/>
        <end position="89"/>
    </location>
</feature>
<sequence length="302" mass="31556">MTRRSAFVIFAPLVFVLSGTFQYVGAGVAVGLFDRMPVVSVAWSRIAIAAVVLMILLRPWRRHWTRRTWWRAVAFGTVLAGMNIAFYLALEHLPLGTAVAVEFIGPVAVGALTGRGWRERAAIALAAVGVVLIVGVALDAGGRDAAIGLFWILLAAAGWAGYIMLGRKVATPAPGEPSGLESLSVSMAAGAVVFAPIGVLGMVSGDVAPIADLHLILLLVVVAVFSSVLPYGIDQIVLRHAPTARFSVLLSVFPATALLVGAVMLAEIPTLIEGIGLVAVSAAIALASRRERVSVETVVPPE</sequence>
<feature type="transmembrane region" description="Helical" evidence="6">
    <location>
        <begin position="245"/>
        <end position="265"/>
    </location>
</feature>
<feature type="transmembrane region" description="Helical" evidence="6">
    <location>
        <begin position="271"/>
        <end position="288"/>
    </location>
</feature>
<feature type="transmembrane region" description="Helical" evidence="6">
    <location>
        <begin position="146"/>
        <end position="165"/>
    </location>
</feature>
<dbReference type="Pfam" id="PF00892">
    <property type="entry name" value="EamA"/>
    <property type="match status" value="1"/>
</dbReference>
<dbReference type="EMBL" id="JACBZO010000001">
    <property type="protein sequence ID" value="NYI40220.1"/>
    <property type="molecule type" value="Genomic_DNA"/>
</dbReference>
<evidence type="ECO:0000313" key="9">
    <source>
        <dbReference type="Proteomes" id="UP000547973"/>
    </source>
</evidence>
<feature type="transmembrane region" description="Helical" evidence="6">
    <location>
        <begin position="185"/>
        <end position="203"/>
    </location>
</feature>
<evidence type="ECO:0000313" key="8">
    <source>
        <dbReference type="EMBL" id="NYI40220.1"/>
    </source>
</evidence>
<comment type="subcellular location">
    <subcellularLocation>
        <location evidence="1">Membrane</location>
        <topology evidence="1">Multi-pass membrane protein</topology>
    </subcellularLocation>
</comment>
<dbReference type="SUPFAM" id="SSF103481">
    <property type="entry name" value="Multidrug resistance efflux transporter EmrE"/>
    <property type="match status" value="2"/>
</dbReference>
<keyword evidence="4 6" id="KW-1133">Transmembrane helix</keyword>
<protein>
    <submittedName>
        <fullName evidence="8">Inner membrane transporter RhtA</fullName>
    </submittedName>
</protein>
<evidence type="ECO:0000256" key="2">
    <source>
        <dbReference type="ARBA" id="ARBA00007362"/>
    </source>
</evidence>
<dbReference type="Proteomes" id="UP000547973">
    <property type="component" value="Unassembled WGS sequence"/>
</dbReference>
<evidence type="ECO:0000256" key="6">
    <source>
        <dbReference type="SAM" id="Phobius"/>
    </source>
</evidence>
<dbReference type="InterPro" id="IPR037185">
    <property type="entry name" value="EmrE-like"/>
</dbReference>
<evidence type="ECO:0000259" key="7">
    <source>
        <dbReference type="Pfam" id="PF00892"/>
    </source>
</evidence>
<evidence type="ECO:0000256" key="4">
    <source>
        <dbReference type="ARBA" id="ARBA00022989"/>
    </source>
</evidence>
<comment type="caution">
    <text evidence="8">The sequence shown here is derived from an EMBL/GenBank/DDBJ whole genome shotgun (WGS) entry which is preliminary data.</text>
</comment>
<feature type="transmembrane region" description="Helical" evidence="6">
    <location>
        <begin position="121"/>
        <end position="140"/>
    </location>
</feature>
<dbReference type="GO" id="GO:0016020">
    <property type="term" value="C:membrane"/>
    <property type="evidence" value="ECO:0007669"/>
    <property type="project" value="UniProtKB-SubCell"/>
</dbReference>
<feature type="transmembrane region" description="Helical" evidence="6">
    <location>
        <begin position="215"/>
        <end position="233"/>
    </location>
</feature>
<dbReference type="RefSeq" id="WP_238579399.1">
    <property type="nucleotide sequence ID" value="NZ_BBRC01000004.1"/>
</dbReference>
<keyword evidence="9" id="KW-1185">Reference proteome</keyword>
<evidence type="ECO:0000256" key="1">
    <source>
        <dbReference type="ARBA" id="ARBA00004141"/>
    </source>
</evidence>
<gene>
    <name evidence="8" type="ORF">BKA03_000339</name>
</gene>
<name>A0A7Y9Z8K7_9MICO</name>
<organism evidence="8 9">
    <name type="scientific">Demequina lutea</name>
    <dbReference type="NCBI Taxonomy" id="431489"/>
    <lineage>
        <taxon>Bacteria</taxon>
        <taxon>Bacillati</taxon>
        <taxon>Actinomycetota</taxon>
        <taxon>Actinomycetes</taxon>
        <taxon>Micrococcales</taxon>
        <taxon>Demequinaceae</taxon>
        <taxon>Demequina</taxon>
    </lineage>
</organism>
<feature type="domain" description="EamA" evidence="7">
    <location>
        <begin position="147"/>
        <end position="288"/>
    </location>
</feature>
<feature type="transmembrane region" description="Helical" evidence="6">
    <location>
        <begin position="36"/>
        <end position="57"/>
    </location>
</feature>
<dbReference type="PANTHER" id="PTHR32322:SF2">
    <property type="entry name" value="EAMA DOMAIN-CONTAINING PROTEIN"/>
    <property type="match status" value="1"/>
</dbReference>
<accession>A0A7Y9Z8K7</accession>
<dbReference type="InterPro" id="IPR000620">
    <property type="entry name" value="EamA_dom"/>
</dbReference>
<evidence type="ECO:0000256" key="3">
    <source>
        <dbReference type="ARBA" id="ARBA00022692"/>
    </source>
</evidence>
<comment type="similarity">
    <text evidence="2">Belongs to the EamA transporter family.</text>
</comment>
<keyword evidence="5 6" id="KW-0472">Membrane</keyword>
<feature type="transmembrane region" description="Helical" evidence="6">
    <location>
        <begin position="95"/>
        <end position="114"/>
    </location>
</feature>
<evidence type="ECO:0000256" key="5">
    <source>
        <dbReference type="ARBA" id="ARBA00023136"/>
    </source>
</evidence>
<reference evidence="8 9" key="1">
    <citation type="submission" date="2020-07" db="EMBL/GenBank/DDBJ databases">
        <title>Sequencing the genomes of 1000 actinobacteria strains.</title>
        <authorList>
            <person name="Klenk H.-P."/>
        </authorList>
    </citation>
    <scope>NUCLEOTIDE SEQUENCE [LARGE SCALE GENOMIC DNA]</scope>
    <source>
        <strain evidence="8 9">DSM 19970</strain>
    </source>
</reference>
<proteinExistence type="inferred from homology"/>
<dbReference type="AlphaFoldDB" id="A0A7Y9Z8K7"/>
<keyword evidence="3 6" id="KW-0812">Transmembrane</keyword>
<dbReference type="PANTHER" id="PTHR32322">
    <property type="entry name" value="INNER MEMBRANE TRANSPORTER"/>
    <property type="match status" value="1"/>
</dbReference>
<dbReference type="InterPro" id="IPR050638">
    <property type="entry name" value="AA-Vitamin_Transporters"/>
</dbReference>